<feature type="compositionally biased region" description="Pro residues" evidence="1">
    <location>
        <begin position="51"/>
        <end position="68"/>
    </location>
</feature>
<gene>
    <name evidence="2" type="ORF">TSPGSL018_13491</name>
</gene>
<protein>
    <submittedName>
        <fullName evidence="2">Uncharacterized protein</fullName>
    </submittedName>
</protein>
<feature type="compositionally biased region" description="Basic residues" evidence="1">
    <location>
        <begin position="24"/>
        <end position="34"/>
    </location>
</feature>
<proteinExistence type="predicted"/>
<accession>A0A061R0Q5</accession>
<feature type="region of interest" description="Disordered" evidence="1">
    <location>
        <begin position="1"/>
        <end position="71"/>
    </location>
</feature>
<organism evidence="2">
    <name type="scientific">Tetraselmis sp. GSL018</name>
    <dbReference type="NCBI Taxonomy" id="582737"/>
    <lineage>
        <taxon>Eukaryota</taxon>
        <taxon>Viridiplantae</taxon>
        <taxon>Chlorophyta</taxon>
        <taxon>core chlorophytes</taxon>
        <taxon>Chlorodendrophyceae</taxon>
        <taxon>Chlorodendrales</taxon>
        <taxon>Chlorodendraceae</taxon>
        <taxon>Tetraselmis</taxon>
    </lineage>
</organism>
<feature type="non-terminal residue" evidence="2">
    <location>
        <position position="1"/>
    </location>
</feature>
<evidence type="ECO:0000313" key="2">
    <source>
        <dbReference type="EMBL" id="JAC66507.1"/>
    </source>
</evidence>
<name>A0A061R0Q5_9CHLO</name>
<sequence>GEGRGCRPQPRAAAADPTGQRAPVSKRRRTRTWRLHLDPTGVAPSSVASAIPPPPPPRPHTSFLPPPSLTSLPPSFTPPWDLCGISALNGEGGGAVGSFHEGATVWAAVPVFGHCLAFGLWVNEWPREGIKHCALGSRDAAGNPTGQNSEQRALV</sequence>
<evidence type="ECO:0000256" key="1">
    <source>
        <dbReference type="SAM" id="MobiDB-lite"/>
    </source>
</evidence>
<reference evidence="2" key="1">
    <citation type="submission" date="2014-05" db="EMBL/GenBank/DDBJ databases">
        <title>The transcriptome of the halophilic microalga Tetraselmis sp. GSL018 isolated from the Great Salt Lake, Utah.</title>
        <authorList>
            <person name="Jinkerson R.E."/>
            <person name="D'Adamo S."/>
            <person name="Posewitz M.C."/>
        </authorList>
    </citation>
    <scope>NUCLEOTIDE SEQUENCE</scope>
    <source>
        <strain evidence="2">GSL018</strain>
    </source>
</reference>
<dbReference type="EMBL" id="GBEZ01020132">
    <property type="protein sequence ID" value="JAC66507.1"/>
    <property type="molecule type" value="Transcribed_RNA"/>
</dbReference>
<dbReference type="AlphaFoldDB" id="A0A061R0Q5"/>